<feature type="transmembrane region" description="Helical" evidence="1">
    <location>
        <begin position="115"/>
        <end position="141"/>
    </location>
</feature>
<evidence type="ECO:0000313" key="3">
    <source>
        <dbReference type="Proteomes" id="UP001262754"/>
    </source>
</evidence>
<organism evidence="2 3">
    <name type="scientific">Caulobacter rhizosphaerae</name>
    <dbReference type="NCBI Taxonomy" id="2010972"/>
    <lineage>
        <taxon>Bacteria</taxon>
        <taxon>Pseudomonadati</taxon>
        <taxon>Pseudomonadota</taxon>
        <taxon>Alphaproteobacteria</taxon>
        <taxon>Caulobacterales</taxon>
        <taxon>Caulobacteraceae</taxon>
        <taxon>Caulobacter</taxon>
    </lineage>
</organism>
<accession>A0ABU1MWH5</accession>
<dbReference type="EMBL" id="JAVDRL010000003">
    <property type="protein sequence ID" value="MDR6530532.1"/>
    <property type="molecule type" value="Genomic_DNA"/>
</dbReference>
<protein>
    <submittedName>
        <fullName evidence="2">Uncharacterized protein</fullName>
    </submittedName>
</protein>
<feature type="transmembrane region" description="Helical" evidence="1">
    <location>
        <begin position="82"/>
        <end position="103"/>
    </location>
</feature>
<comment type="caution">
    <text evidence="2">The sequence shown here is derived from an EMBL/GenBank/DDBJ whole genome shotgun (WGS) entry which is preliminary data.</text>
</comment>
<keyword evidence="1" id="KW-0472">Membrane</keyword>
<feature type="transmembrane region" description="Helical" evidence="1">
    <location>
        <begin position="48"/>
        <end position="70"/>
    </location>
</feature>
<keyword evidence="3" id="KW-1185">Reference proteome</keyword>
<reference evidence="2 3" key="1">
    <citation type="submission" date="2023-07" db="EMBL/GenBank/DDBJ databases">
        <title>Sorghum-associated microbial communities from plants grown in Nebraska, USA.</title>
        <authorList>
            <person name="Schachtman D."/>
        </authorList>
    </citation>
    <scope>NUCLEOTIDE SEQUENCE [LARGE SCALE GENOMIC DNA]</scope>
    <source>
        <strain evidence="2 3">DS2154</strain>
    </source>
</reference>
<evidence type="ECO:0000313" key="2">
    <source>
        <dbReference type="EMBL" id="MDR6530532.1"/>
    </source>
</evidence>
<name>A0ABU1MWH5_9CAUL</name>
<sequence>MKIAPTALGVGGAVFLVGAIGLGIWAGMPANPLATLGILVLSAGPLTKLVYLLLTGLGICIAVLGVMSLAKGRTSDPSLLSLLSLLPPGAGLFATLLTTLSIVRAMQATHTRDLFVIAPGLAEALAPLGVGFLLGAVAAALKARAAPAA</sequence>
<dbReference type="Proteomes" id="UP001262754">
    <property type="component" value="Unassembled WGS sequence"/>
</dbReference>
<dbReference type="RefSeq" id="WP_056761010.1">
    <property type="nucleotide sequence ID" value="NZ_JAVDRL010000003.1"/>
</dbReference>
<proteinExistence type="predicted"/>
<gene>
    <name evidence="2" type="ORF">J2800_001268</name>
</gene>
<keyword evidence="1" id="KW-0812">Transmembrane</keyword>
<feature type="transmembrane region" description="Helical" evidence="1">
    <location>
        <begin position="7"/>
        <end position="28"/>
    </location>
</feature>
<evidence type="ECO:0000256" key="1">
    <source>
        <dbReference type="SAM" id="Phobius"/>
    </source>
</evidence>
<keyword evidence="1" id="KW-1133">Transmembrane helix</keyword>